<organism evidence="2 3">
    <name type="scientific">Nepenthes gracilis</name>
    <name type="common">Slender pitcher plant</name>
    <dbReference type="NCBI Taxonomy" id="150966"/>
    <lineage>
        <taxon>Eukaryota</taxon>
        <taxon>Viridiplantae</taxon>
        <taxon>Streptophyta</taxon>
        <taxon>Embryophyta</taxon>
        <taxon>Tracheophyta</taxon>
        <taxon>Spermatophyta</taxon>
        <taxon>Magnoliopsida</taxon>
        <taxon>eudicotyledons</taxon>
        <taxon>Gunneridae</taxon>
        <taxon>Pentapetalae</taxon>
        <taxon>Caryophyllales</taxon>
        <taxon>Nepenthaceae</taxon>
        <taxon>Nepenthes</taxon>
    </lineage>
</organism>
<protein>
    <submittedName>
        <fullName evidence="2">Uncharacterized protein</fullName>
    </submittedName>
</protein>
<evidence type="ECO:0000313" key="3">
    <source>
        <dbReference type="Proteomes" id="UP001279734"/>
    </source>
</evidence>
<name>A0AAD3T3K5_NEPGR</name>
<keyword evidence="3" id="KW-1185">Reference proteome</keyword>
<gene>
    <name evidence="2" type="ORF">Nepgr_023717</name>
</gene>
<accession>A0AAD3T3K5</accession>
<proteinExistence type="predicted"/>
<evidence type="ECO:0000313" key="2">
    <source>
        <dbReference type="EMBL" id="GMH21874.1"/>
    </source>
</evidence>
<reference evidence="2" key="1">
    <citation type="submission" date="2023-05" db="EMBL/GenBank/DDBJ databases">
        <title>Nepenthes gracilis genome sequencing.</title>
        <authorList>
            <person name="Fukushima K."/>
        </authorList>
    </citation>
    <scope>NUCLEOTIDE SEQUENCE</scope>
    <source>
        <strain evidence="2">SING2019-196</strain>
    </source>
</reference>
<dbReference type="Proteomes" id="UP001279734">
    <property type="component" value="Unassembled WGS sequence"/>
</dbReference>
<dbReference type="EMBL" id="BSYO01000024">
    <property type="protein sequence ID" value="GMH21874.1"/>
    <property type="molecule type" value="Genomic_DNA"/>
</dbReference>
<sequence length="150" mass="16154">MDSSGLCRAAKGNSCQKLIRIRPRGGRQRRGTIGGGFSLRRNFNSNTKARRETRTASPGTHSTQQRAGSSRGGSRGGEEQSGVAEGAFASAFHLGHPAVPTRRCSDRQLLELKIGGALMLVVECTGAAAVWSQTITQVWMQLWLSVEELD</sequence>
<feature type="region of interest" description="Disordered" evidence="1">
    <location>
        <begin position="22"/>
        <end position="82"/>
    </location>
</feature>
<evidence type="ECO:0000256" key="1">
    <source>
        <dbReference type="SAM" id="MobiDB-lite"/>
    </source>
</evidence>
<dbReference type="AlphaFoldDB" id="A0AAD3T3K5"/>
<comment type="caution">
    <text evidence="2">The sequence shown here is derived from an EMBL/GenBank/DDBJ whole genome shotgun (WGS) entry which is preliminary data.</text>
</comment>